<accession>A0A2G8K076</accession>
<dbReference type="Proteomes" id="UP000230750">
    <property type="component" value="Unassembled WGS sequence"/>
</dbReference>
<evidence type="ECO:0000256" key="1">
    <source>
        <dbReference type="SAM" id="MobiDB-lite"/>
    </source>
</evidence>
<dbReference type="AlphaFoldDB" id="A0A2G8K076"/>
<sequence length="629" mass="70990">MSGIVPVPAETSSTTHGGHRLHKDGDKSQRHTSEQLSHEGWGEFLVNMSNEIDRKTAQSLATIYQFSTADIGRIEEVMYPGELFTRMMVTKGHITSSDISSLLENLRKVGGKGVASKIEVHFQRAMKSTTIVERRDDYEELKVNLIKRLDRATHTAQILAIYFDIPPWTFGQLQKDPSPGCVLVSYLEAVHVMSKENCKEVITALENIGATDILKETFEQDLRSENGNLQRKTDEINPNVTSTVQIEGPLSVASTPQTIINSGSNSINSATTKMEQSPKFEILQSRPKEDTCVCNTGDSRSFKKYSSNESIVGAICKTCGKEWLQKMFLGDLATTREISVDGQPLCLRRCSINISESLPSKTDRDRSTFKVGDHIEWKSDEHHQNLNAIIESIDMDENVSLIVIEASNFGQIKIYGQDNCLSKLNDLHAITYESNGQVPDKPDLVRARALAWCTGDSYISNIFLTEITRFIRYCKFGSDLQWRVMGHVGEVVTNALKNTLGSTWVTGREVKNSFSLDAKYFAPDVHSGIYIIIANSAFTFHLNERDAHTTIEKNLFRSFCTKFSKCLSYHNFLIYEMLSERPWAEENWYVKLRPTDMVVPILIKSIEQVSRSPRTFLILLHQLLAMLFI</sequence>
<proteinExistence type="predicted"/>
<reference evidence="2 3" key="1">
    <citation type="journal article" date="2017" name="PLoS Biol.">
        <title>The sea cucumber genome provides insights into morphological evolution and visceral regeneration.</title>
        <authorList>
            <person name="Zhang X."/>
            <person name="Sun L."/>
            <person name="Yuan J."/>
            <person name="Sun Y."/>
            <person name="Gao Y."/>
            <person name="Zhang L."/>
            <person name="Li S."/>
            <person name="Dai H."/>
            <person name="Hamel J.F."/>
            <person name="Liu C."/>
            <person name="Yu Y."/>
            <person name="Liu S."/>
            <person name="Lin W."/>
            <person name="Guo K."/>
            <person name="Jin S."/>
            <person name="Xu P."/>
            <person name="Storey K.B."/>
            <person name="Huan P."/>
            <person name="Zhang T."/>
            <person name="Zhou Y."/>
            <person name="Zhang J."/>
            <person name="Lin C."/>
            <person name="Li X."/>
            <person name="Xing L."/>
            <person name="Huo D."/>
            <person name="Sun M."/>
            <person name="Wang L."/>
            <person name="Mercier A."/>
            <person name="Li F."/>
            <person name="Yang H."/>
            <person name="Xiang J."/>
        </authorList>
    </citation>
    <scope>NUCLEOTIDE SEQUENCE [LARGE SCALE GENOMIC DNA]</scope>
    <source>
        <strain evidence="2">Shaxun</strain>
        <tissue evidence="2">Muscle</tissue>
    </source>
</reference>
<organism evidence="2 3">
    <name type="scientific">Stichopus japonicus</name>
    <name type="common">Sea cucumber</name>
    <dbReference type="NCBI Taxonomy" id="307972"/>
    <lineage>
        <taxon>Eukaryota</taxon>
        <taxon>Metazoa</taxon>
        <taxon>Echinodermata</taxon>
        <taxon>Eleutherozoa</taxon>
        <taxon>Echinozoa</taxon>
        <taxon>Holothuroidea</taxon>
        <taxon>Aspidochirotacea</taxon>
        <taxon>Aspidochirotida</taxon>
        <taxon>Stichopodidae</taxon>
        <taxon>Apostichopus</taxon>
    </lineage>
</organism>
<evidence type="ECO:0000313" key="2">
    <source>
        <dbReference type="EMBL" id="PIK41392.1"/>
    </source>
</evidence>
<comment type="caution">
    <text evidence="2">The sequence shown here is derived from an EMBL/GenBank/DDBJ whole genome shotgun (WGS) entry which is preliminary data.</text>
</comment>
<protein>
    <submittedName>
        <fullName evidence="2">Uncharacterized protein</fullName>
    </submittedName>
</protein>
<evidence type="ECO:0000313" key="3">
    <source>
        <dbReference type="Proteomes" id="UP000230750"/>
    </source>
</evidence>
<keyword evidence="3" id="KW-1185">Reference proteome</keyword>
<feature type="compositionally biased region" description="Basic and acidic residues" evidence="1">
    <location>
        <begin position="23"/>
        <end position="36"/>
    </location>
</feature>
<name>A0A2G8K076_STIJA</name>
<gene>
    <name evidence="2" type="ORF">BSL78_21760</name>
</gene>
<feature type="region of interest" description="Disordered" evidence="1">
    <location>
        <begin position="1"/>
        <end position="36"/>
    </location>
</feature>
<dbReference type="EMBL" id="MRZV01001023">
    <property type="protein sequence ID" value="PIK41392.1"/>
    <property type="molecule type" value="Genomic_DNA"/>
</dbReference>